<evidence type="ECO:0000313" key="2">
    <source>
        <dbReference type="Proteomes" id="UP001341245"/>
    </source>
</evidence>
<evidence type="ECO:0008006" key="3">
    <source>
        <dbReference type="Google" id="ProtNLM"/>
    </source>
</evidence>
<comment type="caution">
    <text evidence="1">The sequence shown here is derived from an EMBL/GenBank/DDBJ whole genome shotgun (WGS) entry which is preliminary data.</text>
</comment>
<name>A0ABR0T698_AURPU</name>
<sequence>MAPRFRCPLCLDSGNIKRFRASHHIKSHLGGLSTHNLGPFACSHPGCELRNNRADRNMKHRDANGEHDAVWTVDLVLKAQISELVDAGRYDSSEIEDDDDDENDNAAAPELRAHPRHEELSEHSADVESGLTIRIDGIWLREEIFALLFEVIDDELKVRDGGDFVAELDDLEVSLERQREACIFEELVALVKVLAKTSRLEHSLTVLDVWYDN</sequence>
<dbReference type="EMBL" id="JASGXD010000023">
    <property type="protein sequence ID" value="KAK5999560.1"/>
    <property type="molecule type" value="Genomic_DNA"/>
</dbReference>
<dbReference type="Proteomes" id="UP001341245">
    <property type="component" value="Unassembled WGS sequence"/>
</dbReference>
<organism evidence="1 2">
    <name type="scientific">Aureobasidium pullulans</name>
    <name type="common">Black yeast</name>
    <name type="synonym">Pullularia pullulans</name>
    <dbReference type="NCBI Taxonomy" id="5580"/>
    <lineage>
        <taxon>Eukaryota</taxon>
        <taxon>Fungi</taxon>
        <taxon>Dikarya</taxon>
        <taxon>Ascomycota</taxon>
        <taxon>Pezizomycotina</taxon>
        <taxon>Dothideomycetes</taxon>
        <taxon>Dothideomycetidae</taxon>
        <taxon>Dothideales</taxon>
        <taxon>Saccotheciaceae</taxon>
        <taxon>Aureobasidium</taxon>
    </lineage>
</organism>
<evidence type="ECO:0000313" key="1">
    <source>
        <dbReference type="EMBL" id="KAK5999560.1"/>
    </source>
</evidence>
<proteinExistence type="predicted"/>
<protein>
    <recommendedName>
        <fullName evidence="3">C2H2-type domain-containing protein</fullName>
    </recommendedName>
</protein>
<gene>
    <name evidence="1" type="ORF">QM012_005413</name>
</gene>
<accession>A0ABR0T698</accession>
<reference evidence="1 2" key="1">
    <citation type="submission" date="2023-11" db="EMBL/GenBank/DDBJ databases">
        <title>Draft genome sequence and annotation of the polyextremotolerant black yeast-like fungus Aureobasidium pullulans NRRL 62042.</title>
        <authorList>
            <person name="Dielentheis-Frenken M.R.E."/>
            <person name="Wibberg D."/>
            <person name="Blank L.M."/>
            <person name="Tiso T."/>
        </authorList>
    </citation>
    <scope>NUCLEOTIDE SEQUENCE [LARGE SCALE GENOMIC DNA]</scope>
    <source>
        <strain evidence="1 2">NRRL 62042</strain>
    </source>
</reference>
<keyword evidence="2" id="KW-1185">Reference proteome</keyword>